<reference evidence="2" key="1">
    <citation type="journal article" date="2013" name="Science">
        <title>The Amborella genome and the evolution of flowering plants.</title>
        <authorList>
            <consortium name="Amborella Genome Project"/>
        </authorList>
    </citation>
    <scope>NUCLEOTIDE SEQUENCE [LARGE SCALE GENOMIC DNA]</scope>
</reference>
<dbReference type="HOGENOM" id="CLU_2281228_0_0_1"/>
<evidence type="ECO:0000313" key="1">
    <source>
        <dbReference type="EMBL" id="ERN16752.1"/>
    </source>
</evidence>
<dbReference type="Proteomes" id="UP000017836">
    <property type="component" value="Unassembled WGS sequence"/>
</dbReference>
<keyword evidence="2" id="KW-1185">Reference proteome</keyword>
<accession>U5D5P0</accession>
<evidence type="ECO:0000313" key="2">
    <source>
        <dbReference type="Proteomes" id="UP000017836"/>
    </source>
</evidence>
<sequence length="102" mass="11531">MTPDYTVEAHLHSAGVYHPLPECTQTVPEHCDSKSGALPERSYTVPECIIYYPKRCDFRLLERTYTMPKHMIHYRSTHRQCQSTVTPGCCTVGVHVHSAGAL</sequence>
<protein>
    <submittedName>
        <fullName evidence="1">Uncharacterized protein</fullName>
    </submittedName>
</protein>
<dbReference type="AlphaFoldDB" id="U5D5P0"/>
<dbReference type="Gramene" id="ERN16752">
    <property type="protein sequence ID" value="ERN16752"/>
    <property type="gene ID" value="AMTR_s00057p00037670"/>
</dbReference>
<gene>
    <name evidence="1" type="ORF">AMTR_s00057p00037670</name>
</gene>
<proteinExistence type="predicted"/>
<name>U5D5P0_AMBTC</name>
<dbReference type="EMBL" id="KI392405">
    <property type="protein sequence ID" value="ERN16752.1"/>
    <property type="molecule type" value="Genomic_DNA"/>
</dbReference>
<organism evidence="1 2">
    <name type="scientific">Amborella trichopoda</name>
    <dbReference type="NCBI Taxonomy" id="13333"/>
    <lineage>
        <taxon>Eukaryota</taxon>
        <taxon>Viridiplantae</taxon>
        <taxon>Streptophyta</taxon>
        <taxon>Embryophyta</taxon>
        <taxon>Tracheophyta</taxon>
        <taxon>Spermatophyta</taxon>
        <taxon>Magnoliopsida</taxon>
        <taxon>Amborellales</taxon>
        <taxon>Amborellaceae</taxon>
        <taxon>Amborella</taxon>
    </lineage>
</organism>